<dbReference type="Gene3D" id="3.10.450.40">
    <property type="match status" value="1"/>
</dbReference>
<evidence type="ECO:0000313" key="1">
    <source>
        <dbReference type="EMBL" id="UPT89219.1"/>
    </source>
</evidence>
<proteinExistence type="predicted"/>
<dbReference type="RefSeq" id="WP_166103072.1">
    <property type="nucleotide sequence ID" value="NZ_CP096251.1"/>
</dbReference>
<accession>A0A8T5VPL2</accession>
<reference evidence="1" key="2">
    <citation type="submission" date="2022-04" db="EMBL/GenBank/DDBJ databases">
        <authorList>
            <person name="Bromfield E.S.P."/>
            <person name="Cloutier S."/>
        </authorList>
    </citation>
    <scope>NUCLEOTIDE SEQUENCE</scope>
    <source>
        <strain evidence="1">1S5</strain>
    </source>
</reference>
<dbReference type="Pfam" id="PF03413">
    <property type="entry name" value="PepSY"/>
    <property type="match status" value="1"/>
</dbReference>
<evidence type="ECO:0000313" key="2">
    <source>
        <dbReference type="Proteomes" id="UP000551709"/>
    </source>
</evidence>
<dbReference type="EMBL" id="CP096255">
    <property type="protein sequence ID" value="UPT89219.1"/>
    <property type="molecule type" value="Genomic_DNA"/>
</dbReference>
<name>A0A8T5VPL2_9BRAD</name>
<gene>
    <name evidence="1" type="ORF">HAP41_0000009715</name>
</gene>
<dbReference type="InterPro" id="IPR025711">
    <property type="entry name" value="PepSY"/>
</dbReference>
<protein>
    <submittedName>
        <fullName evidence="1">PepSY domain-containing protein</fullName>
    </submittedName>
</protein>
<organism evidence="1 2">
    <name type="scientific">Bradyrhizobium barranii subsp. apii</name>
    <dbReference type="NCBI Taxonomy" id="2819348"/>
    <lineage>
        <taxon>Bacteria</taxon>
        <taxon>Pseudomonadati</taxon>
        <taxon>Pseudomonadota</taxon>
        <taxon>Alphaproteobacteria</taxon>
        <taxon>Hyphomicrobiales</taxon>
        <taxon>Nitrobacteraceae</taxon>
        <taxon>Bradyrhizobium</taxon>
        <taxon>Bradyrhizobium barranii</taxon>
    </lineage>
</organism>
<sequence>MDLPLHPVRALILAAVLLVAGGAPALARDHDDARRAVEAGEIRPLADILNKVKGKLPGEVVGVKLEREAGAWMYEFRVVDEKGRLFEIHVDARSGEVERAKEK</sequence>
<reference evidence="1" key="1">
    <citation type="journal article" date="2017" name="Syst. Appl. Microbiol.">
        <title>Soybeans inoculated with root zone soils of Canadian native legumes harbour diverse and novel Bradyrhizobium spp. that possess agricultural potential.</title>
        <authorList>
            <person name="Bromfield E.S.P."/>
            <person name="Cloutier S."/>
            <person name="Tambong J.T."/>
            <person name="Tran Thi T.V."/>
        </authorList>
    </citation>
    <scope>NUCLEOTIDE SEQUENCE</scope>
    <source>
        <strain evidence="1">1S5</strain>
    </source>
</reference>
<dbReference type="AlphaFoldDB" id="A0A8T5VPL2"/>
<dbReference type="Proteomes" id="UP000551709">
    <property type="component" value="Chromosome"/>
</dbReference>